<protein>
    <recommendedName>
        <fullName evidence="4">Secreted protein</fullName>
    </recommendedName>
</protein>
<gene>
    <name evidence="2" type="ORF">H6G68_17320</name>
</gene>
<feature type="chain" id="PRO_5047094166" description="Secreted protein" evidence="1">
    <location>
        <begin position="32"/>
        <end position="123"/>
    </location>
</feature>
<evidence type="ECO:0000256" key="1">
    <source>
        <dbReference type="SAM" id="SignalP"/>
    </source>
</evidence>
<evidence type="ECO:0008006" key="4">
    <source>
        <dbReference type="Google" id="ProtNLM"/>
    </source>
</evidence>
<comment type="caution">
    <text evidence="2">The sequence shown here is derived from an EMBL/GenBank/DDBJ whole genome shotgun (WGS) entry which is preliminary data.</text>
</comment>
<accession>A0ABR8J7D4</accession>
<reference evidence="2 3" key="1">
    <citation type="journal article" date="2020" name="ISME J.">
        <title>Comparative genomics reveals insights into cyanobacterial evolution and habitat adaptation.</title>
        <authorList>
            <person name="Chen M.Y."/>
            <person name="Teng W.K."/>
            <person name="Zhao L."/>
            <person name="Hu C.X."/>
            <person name="Zhou Y.K."/>
            <person name="Han B.P."/>
            <person name="Song L.R."/>
            <person name="Shu W.S."/>
        </authorList>
    </citation>
    <scope>NUCLEOTIDE SEQUENCE [LARGE SCALE GENOMIC DNA]</scope>
    <source>
        <strain evidence="2 3">FACHB-362</strain>
    </source>
</reference>
<keyword evidence="1" id="KW-0732">Signal</keyword>
<keyword evidence="3" id="KW-1185">Reference proteome</keyword>
<evidence type="ECO:0000313" key="2">
    <source>
        <dbReference type="EMBL" id="MBD2693495.1"/>
    </source>
</evidence>
<sequence>MNRKFILALLSSPVLFTSMLSMVMMGRPVHASQTVTPVGTHLSCVRSPHSANVRQVCIQADDVTPTTVKPDMKLAQVQPAQNQSDELEFTDAESNEAIKLFGCDCLVCLNAVRQLHGVAPLPV</sequence>
<dbReference type="RefSeq" id="WP_190907758.1">
    <property type="nucleotide sequence ID" value="NZ_JACJTQ010000028.1"/>
</dbReference>
<feature type="signal peptide" evidence="1">
    <location>
        <begin position="1"/>
        <end position="31"/>
    </location>
</feature>
<dbReference type="EMBL" id="JACJTQ010000028">
    <property type="protein sequence ID" value="MBD2693495.1"/>
    <property type="molecule type" value="Genomic_DNA"/>
</dbReference>
<dbReference type="Proteomes" id="UP000660381">
    <property type="component" value="Unassembled WGS sequence"/>
</dbReference>
<proteinExistence type="predicted"/>
<organism evidence="2 3">
    <name type="scientific">Anabaena catenula FACHB-362</name>
    <dbReference type="NCBI Taxonomy" id="2692877"/>
    <lineage>
        <taxon>Bacteria</taxon>
        <taxon>Bacillati</taxon>
        <taxon>Cyanobacteriota</taxon>
        <taxon>Cyanophyceae</taxon>
        <taxon>Nostocales</taxon>
        <taxon>Nostocaceae</taxon>
        <taxon>Anabaena</taxon>
    </lineage>
</organism>
<evidence type="ECO:0000313" key="3">
    <source>
        <dbReference type="Proteomes" id="UP000660381"/>
    </source>
</evidence>
<name>A0ABR8J7D4_9NOST</name>